<dbReference type="InterPro" id="IPR029017">
    <property type="entry name" value="Enolase-like_N"/>
</dbReference>
<dbReference type="GO" id="GO:0009063">
    <property type="term" value="P:amino acid catabolic process"/>
    <property type="evidence" value="ECO:0007669"/>
    <property type="project" value="InterPro"/>
</dbReference>
<dbReference type="PANTHER" id="PTHR48073">
    <property type="entry name" value="O-SUCCINYLBENZOATE SYNTHASE-RELATED"/>
    <property type="match status" value="1"/>
</dbReference>
<accession>A0A2D2DTE6</accession>
<reference evidence="5" key="1">
    <citation type="submission" date="2017-10" db="EMBL/GenBank/DDBJ databases">
        <title>Massilia psychrophilum sp. nov., a novel purple-pigmented bacterium isolated from Tianshan glacier, Xinjiang Municipality, China.</title>
        <authorList>
            <person name="Wang H."/>
        </authorList>
    </citation>
    <scope>NUCLEOTIDE SEQUENCE [LARGE SCALE GENOMIC DNA]</scope>
    <source>
        <strain evidence="5">B2</strain>
    </source>
</reference>
<dbReference type="GO" id="GO:0006518">
    <property type="term" value="P:peptide metabolic process"/>
    <property type="evidence" value="ECO:0007669"/>
    <property type="project" value="UniProtKB-ARBA"/>
</dbReference>
<evidence type="ECO:0000259" key="4">
    <source>
        <dbReference type="SMART" id="SM00922"/>
    </source>
</evidence>
<evidence type="ECO:0000313" key="5">
    <source>
        <dbReference type="EMBL" id="ATQ78233.1"/>
    </source>
</evidence>
<keyword evidence="3" id="KW-0413">Isomerase</keyword>
<dbReference type="AlphaFoldDB" id="A0A2D2DTE6"/>
<dbReference type="SUPFAM" id="SSF54826">
    <property type="entry name" value="Enolase N-terminal domain-like"/>
    <property type="match status" value="1"/>
</dbReference>
<organism evidence="5 6">
    <name type="scientific">Massilia violaceinigra</name>
    <dbReference type="NCBI Taxonomy" id="2045208"/>
    <lineage>
        <taxon>Bacteria</taxon>
        <taxon>Pseudomonadati</taxon>
        <taxon>Pseudomonadota</taxon>
        <taxon>Betaproteobacteria</taxon>
        <taxon>Burkholderiales</taxon>
        <taxon>Oxalobacteraceae</taxon>
        <taxon>Telluria group</taxon>
        <taxon>Massilia</taxon>
    </lineage>
</organism>
<dbReference type="Proteomes" id="UP000229897">
    <property type="component" value="Chromosome"/>
</dbReference>
<name>A0A2D2DTE6_9BURK</name>
<dbReference type="OrthoDB" id="5596677at2"/>
<evidence type="ECO:0000256" key="1">
    <source>
        <dbReference type="ARBA" id="ARBA00008031"/>
    </source>
</evidence>
<proteinExistence type="inferred from homology"/>
<dbReference type="SFLD" id="SFLDS00001">
    <property type="entry name" value="Enolase"/>
    <property type="match status" value="1"/>
</dbReference>
<dbReference type="InterPro" id="IPR013342">
    <property type="entry name" value="Mandelate_racemase_C"/>
</dbReference>
<keyword evidence="2" id="KW-0479">Metal-binding</keyword>
<dbReference type="InterPro" id="IPR029065">
    <property type="entry name" value="Enolase_C-like"/>
</dbReference>
<dbReference type="Gene3D" id="3.20.20.120">
    <property type="entry name" value="Enolase-like C-terminal domain"/>
    <property type="match status" value="1"/>
</dbReference>
<dbReference type="PROSITE" id="PS00909">
    <property type="entry name" value="MR_MLE_2"/>
    <property type="match status" value="1"/>
</dbReference>
<dbReference type="Gene3D" id="3.30.390.10">
    <property type="entry name" value="Enolase-like, N-terminal domain"/>
    <property type="match status" value="1"/>
</dbReference>
<keyword evidence="6" id="KW-1185">Reference proteome</keyword>
<gene>
    <name evidence="5" type="ORF">CR152_29765</name>
</gene>
<feature type="domain" description="Mandelate racemase/muconate lactonizing enzyme C-terminal" evidence="4">
    <location>
        <begin position="168"/>
        <end position="265"/>
    </location>
</feature>
<dbReference type="Pfam" id="PF13378">
    <property type="entry name" value="MR_MLE_C"/>
    <property type="match status" value="1"/>
</dbReference>
<dbReference type="PANTHER" id="PTHR48073:SF2">
    <property type="entry name" value="O-SUCCINYLBENZOATE SYNTHASE"/>
    <property type="match status" value="1"/>
</dbReference>
<dbReference type="KEGG" id="mass:CR152_29765"/>
<dbReference type="InterPro" id="IPR018110">
    <property type="entry name" value="Mandel_Rmase/mucon_lact_enz_CS"/>
</dbReference>
<evidence type="ECO:0000256" key="3">
    <source>
        <dbReference type="ARBA" id="ARBA00023235"/>
    </source>
</evidence>
<dbReference type="SMART" id="SM00922">
    <property type="entry name" value="MR_MLE"/>
    <property type="match status" value="1"/>
</dbReference>
<dbReference type="Pfam" id="PF02746">
    <property type="entry name" value="MR_MLE_N"/>
    <property type="match status" value="1"/>
</dbReference>
<dbReference type="EMBL" id="CP024608">
    <property type="protein sequence ID" value="ATQ78233.1"/>
    <property type="molecule type" value="Genomic_DNA"/>
</dbReference>
<sequence>MARPHWRDLLMADFSPESARAAPLTIVRVEAWKVRMPYLAPMQSSRGRLEVGEKVLLRLTALDGTVGLGEASIIFPARDGECADSVFRRLAEVTGPLLLGQDGARIVTILQTLAGLSSERHAFPTSLCAIDLALHDLKARHLGIPVADLLGGATRERFALSRSMAMPDERTAVQSACTLAEMGYRLLTLKGSADWRHDIRMARAVQRAVGASARIEIDPNQAWHCKAALAVDAALQECELECIEQPCAWWDIEAMQLITERAHAPIAADESVLSPADAMRVVRARAADIITVKLAKSGGLRASSAIVAIAEAGGLQCNLGSKHTLGVGSAALLHFAAAHPAVGEFVGYGSALERFVGDIINETIDIRDGQARLPPGPGFGVTLNEEAIARFSLASADLSAERARAR</sequence>
<dbReference type="InterPro" id="IPR013341">
    <property type="entry name" value="Mandelate_racemase_N_dom"/>
</dbReference>
<dbReference type="SFLD" id="SFLDG00180">
    <property type="entry name" value="muconate_cycloisomerase"/>
    <property type="match status" value="1"/>
</dbReference>
<dbReference type="InterPro" id="IPR036849">
    <property type="entry name" value="Enolase-like_C_sf"/>
</dbReference>
<dbReference type="SUPFAM" id="SSF51604">
    <property type="entry name" value="Enolase C-terminal domain-like"/>
    <property type="match status" value="1"/>
</dbReference>
<protein>
    <recommendedName>
        <fullName evidence="4">Mandelate racemase/muconate lactonizing enzyme C-terminal domain-containing protein</fullName>
    </recommendedName>
</protein>
<comment type="similarity">
    <text evidence="1">Belongs to the mandelate racemase/muconate lactonizing enzyme family.</text>
</comment>
<dbReference type="GO" id="GO:0016854">
    <property type="term" value="F:racemase and epimerase activity"/>
    <property type="evidence" value="ECO:0007669"/>
    <property type="project" value="UniProtKB-ARBA"/>
</dbReference>
<evidence type="ECO:0000313" key="6">
    <source>
        <dbReference type="Proteomes" id="UP000229897"/>
    </source>
</evidence>
<dbReference type="GO" id="GO:0046872">
    <property type="term" value="F:metal ion binding"/>
    <property type="evidence" value="ECO:0007669"/>
    <property type="project" value="UniProtKB-KW"/>
</dbReference>
<evidence type="ECO:0000256" key="2">
    <source>
        <dbReference type="ARBA" id="ARBA00022723"/>
    </source>
</evidence>